<evidence type="ECO:0000256" key="3">
    <source>
        <dbReference type="ARBA" id="ARBA00012438"/>
    </source>
</evidence>
<feature type="domain" description="Response regulatory" evidence="13">
    <location>
        <begin position="706"/>
        <end position="826"/>
    </location>
</feature>
<keyword evidence="5 10" id="KW-0597">Phosphoprotein</keyword>
<evidence type="ECO:0000259" key="12">
    <source>
        <dbReference type="PROSITE" id="PS50109"/>
    </source>
</evidence>
<dbReference type="PANTHER" id="PTHR45339">
    <property type="entry name" value="HYBRID SIGNAL TRANSDUCTION HISTIDINE KINASE J"/>
    <property type="match status" value="1"/>
</dbReference>
<dbReference type="Gene3D" id="1.10.287.130">
    <property type="match status" value="1"/>
</dbReference>
<dbReference type="EC" id="2.7.13.3" evidence="3"/>
<keyword evidence="11" id="KW-0472">Membrane</keyword>
<dbReference type="InterPro" id="IPR003594">
    <property type="entry name" value="HATPase_dom"/>
</dbReference>
<dbReference type="InterPro" id="IPR004358">
    <property type="entry name" value="Sig_transdc_His_kin-like_C"/>
</dbReference>
<dbReference type="PROSITE" id="PS50110">
    <property type="entry name" value="RESPONSE_REGULATORY"/>
    <property type="match status" value="2"/>
</dbReference>
<keyword evidence="11" id="KW-1133">Transmembrane helix</keyword>
<evidence type="ECO:0000256" key="8">
    <source>
        <dbReference type="ARBA" id="ARBA00024867"/>
    </source>
</evidence>
<keyword evidence="11" id="KW-0812">Transmembrane</keyword>
<dbReference type="GO" id="GO:0000155">
    <property type="term" value="F:phosphorelay sensor kinase activity"/>
    <property type="evidence" value="ECO:0007669"/>
    <property type="project" value="InterPro"/>
</dbReference>
<dbReference type="SUPFAM" id="SSF52172">
    <property type="entry name" value="CheY-like"/>
    <property type="match status" value="2"/>
</dbReference>
<dbReference type="Pfam" id="PF02518">
    <property type="entry name" value="HATPase_c"/>
    <property type="match status" value="1"/>
</dbReference>
<protein>
    <recommendedName>
        <fullName evidence="9">Circadian input-output histidine kinase CikA</fullName>
        <ecNumber evidence="3">2.7.13.3</ecNumber>
    </recommendedName>
    <alternativeName>
        <fullName evidence="4">Stage 0 sporulation protein A homolog</fullName>
    </alternativeName>
</protein>
<dbReference type="Gene3D" id="3.40.50.2300">
    <property type="match status" value="2"/>
</dbReference>
<dbReference type="STRING" id="745368.SAMN02745178_02423"/>
<dbReference type="AlphaFoldDB" id="A0A1T4XW46"/>
<keyword evidence="6 14" id="KW-0418">Kinase</keyword>
<feature type="modified residue" description="4-aspartylphosphate" evidence="10">
    <location>
        <position position="760"/>
    </location>
</feature>
<evidence type="ECO:0000256" key="10">
    <source>
        <dbReference type="PROSITE-ProRule" id="PRU00169"/>
    </source>
</evidence>
<evidence type="ECO:0000256" key="5">
    <source>
        <dbReference type="ARBA" id="ARBA00022553"/>
    </source>
</evidence>
<evidence type="ECO:0000313" key="14">
    <source>
        <dbReference type="EMBL" id="SKA93740.1"/>
    </source>
</evidence>
<dbReference type="CDD" id="cd00082">
    <property type="entry name" value="HisKA"/>
    <property type="match status" value="1"/>
</dbReference>
<comment type="catalytic activity">
    <reaction evidence="1">
        <text>ATP + protein L-histidine = ADP + protein N-phospho-L-histidine.</text>
        <dbReference type="EC" id="2.7.13.3"/>
    </reaction>
</comment>
<dbReference type="PRINTS" id="PR00344">
    <property type="entry name" value="BCTRLSENSOR"/>
</dbReference>
<dbReference type="FunFam" id="3.30.565.10:FF:000010">
    <property type="entry name" value="Sensor histidine kinase RcsC"/>
    <property type="match status" value="1"/>
</dbReference>
<dbReference type="SMART" id="SM00387">
    <property type="entry name" value="HATPase_c"/>
    <property type="match status" value="1"/>
</dbReference>
<organism evidence="14 15">
    <name type="scientific">Gemmiger formicilis</name>
    <dbReference type="NCBI Taxonomy" id="745368"/>
    <lineage>
        <taxon>Bacteria</taxon>
        <taxon>Bacillati</taxon>
        <taxon>Bacillota</taxon>
        <taxon>Clostridia</taxon>
        <taxon>Eubacteriales</taxon>
        <taxon>Gemmiger</taxon>
    </lineage>
</organism>
<feature type="modified residue" description="4-aspartylphosphate" evidence="10">
    <location>
        <position position="896"/>
    </location>
</feature>
<evidence type="ECO:0000256" key="4">
    <source>
        <dbReference type="ARBA" id="ARBA00018672"/>
    </source>
</evidence>
<dbReference type="InterPro" id="IPR036097">
    <property type="entry name" value="HisK_dim/P_sf"/>
</dbReference>
<evidence type="ECO:0000256" key="11">
    <source>
        <dbReference type="SAM" id="Phobius"/>
    </source>
</evidence>
<comment type="function">
    <text evidence="8">May play the central regulatory role in sporulation. It may be an element of the effector pathway responsible for the activation of sporulation genes in response to nutritional stress. Spo0A may act in concert with spo0H (a sigma factor) to control the expression of some genes that are critical to the sporulation process.</text>
</comment>
<accession>A0A1T4XW46</accession>
<dbReference type="Pfam" id="PF00512">
    <property type="entry name" value="HisKA"/>
    <property type="match status" value="1"/>
</dbReference>
<proteinExistence type="inferred from homology"/>
<dbReference type="CDD" id="cd17546">
    <property type="entry name" value="REC_hyHK_CKI1_RcsC-like"/>
    <property type="match status" value="2"/>
</dbReference>
<dbReference type="InterPro" id="IPR001789">
    <property type="entry name" value="Sig_transdc_resp-reg_receiver"/>
</dbReference>
<name>A0A1T4XW46_9FIRM</name>
<keyword evidence="15" id="KW-1185">Reference proteome</keyword>
<comment type="similarity">
    <text evidence="2">In the N-terminal section; belongs to the phytochrome family.</text>
</comment>
<evidence type="ECO:0000259" key="13">
    <source>
        <dbReference type="PROSITE" id="PS50110"/>
    </source>
</evidence>
<dbReference type="Pfam" id="PF00072">
    <property type="entry name" value="Response_reg"/>
    <property type="match status" value="2"/>
</dbReference>
<dbReference type="CDD" id="cd16922">
    <property type="entry name" value="HATPase_EvgS-ArcB-TorS-like"/>
    <property type="match status" value="1"/>
</dbReference>
<dbReference type="PROSITE" id="PS50109">
    <property type="entry name" value="HIS_KIN"/>
    <property type="match status" value="1"/>
</dbReference>
<dbReference type="SMART" id="SM00448">
    <property type="entry name" value="REC"/>
    <property type="match status" value="2"/>
</dbReference>
<dbReference type="Proteomes" id="UP000190286">
    <property type="component" value="Unassembled WGS sequence"/>
</dbReference>
<evidence type="ECO:0000256" key="2">
    <source>
        <dbReference type="ARBA" id="ARBA00006402"/>
    </source>
</evidence>
<dbReference type="PANTHER" id="PTHR45339:SF1">
    <property type="entry name" value="HYBRID SIGNAL TRANSDUCTION HISTIDINE KINASE J"/>
    <property type="match status" value="1"/>
</dbReference>
<keyword evidence="7" id="KW-0902">Two-component regulatory system</keyword>
<dbReference type="InterPro" id="IPR011006">
    <property type="entry name" value="CheY-like_superfamily"/>
</dbReference>
<dbReference type="Gene3D" id="3.30.565.10">
    <property type="entry name" value="Histidine kinase-like ATPase, C-terminal domain"/>
    <property type="match status" value="1"/>
</dbReference>
<dbReference type="InterPro" id="IPR005467">
    <property type="entry name" value="His_kinase_dom"/>
</dbReference>
<evidence type="ECO:0000256" key="9">
    <source>
        <dbReference type="ARBA" id="ARBA00074306"/>
    </source>
</evidence>
<dbReference type="InterPro" id="IPR036890">
    <property type="entry name" value="HATPase_C_sf"/>
</dbReference>
<dbReference type="RefSeq" id="WP_242943459.1">
    <property type="nucleotide sequence ID" value="NZ_FUYF01000019.1"/>
</dbReference>
<reference evidence="14 15" key="1">
    <citation type="submission" date="2017-02" db="EMBL/GenBank/DDBJ databases">
        <authorList>
            <person name="Peterson S.W."/>
        </authorList>
    </citation>
    <scope>NUCLEOTIDE SEQUENCE [LARGE SCALE GENOMIC DNA]</scope>
    <source>
        <strain evidence="14 15">ATCC 27749</strain>
    </source>
</reference>
<sequence length="969" mass="107906">MNEKKQSGKKRLFLLVLVAFGIVLWITFTNLNRIALRHTLDETIGFVKIRLEQYETDAANDRVKSLVRLLDKTVSLGNEMTLKEGFGTQDLDAFAEEQRLTGALVLDENLNVVMQTTKGGDAMPLWEKLIDSAYVRNIVEYPKKTYSARLEENGILYDFAAVARADAPGILITYIQKDNEDIGDLTVDSLLRNFPLELSGIATITENGRVISSNSSEQIDKTTEECQELYNETCGAAEDGIVRLTSNQGVWYGSKEYTGNYTLFVFFPASQVFMTRNIVCASYLAIAVMVFLMALLWQTKMEKDALRQHQKRTGIITALGTAYTSISLVDLKKNTVEIVKSASDTVEKQKRFALKRFVQQEQIDKIIAEPYREEYLAFADMTTVAERLKGHTSLALAAQTVDKKWILTLITPQRKDADGNVTAVLVATRDATEEKRREQKQEDALRDALAAAEHANKAKTVFLNSMSHDIRTPMNAIIGFTALATAHIDNIDLVKEYLKKISVSGQHLLSLINDILDMSRIESGTVKLDNAEVHLPDVLHDLRTIIQGNISAKQLDLYIDTQDVHHEDIITDKLRLNQVLLNIVGNAVKFTPAGGTINIRVEEKPSARSGYATFVFSVKDNGIGMSKDFQAHVFDSFTREQTATRSGIQGTGLGMAISKNIVDMMGGTIAVKSEQGKGSEFTVTLDCKVCAESVKYQPIPGLKGTRALVVDDDAQTCMSVSKMLREIEMEADWTTSGKEAILRAMEAHNQGADFKVYIIDWLMPDMNGIETVRRIRKVIEPGTPIIILTAYDWADIEDEARQAGVTAFVSKPLFMSELRDALTRKEVSGRQPLLPKHGDYTGQKVLLVEDNELNREIATAILEEAGLKVDAVEDGTDAVARMTEAAEDAYDLILMDIQMPKMDGYTATREIRTLRSNKKANIPIVAMTANAFEEDRQKALKAGMNAHIAKPIDVNILMRTLDKIFKQNP</sequence>
<dbReference type="InterPro" id="IPR003661">
    <property type="entry name" value="HisK_dim/P_dom"/>
</dbReference>
<keyword evidence="6 14" id="KW-0808">Transferase</keyword>
<evidence type="ECO:0000256" key="6">
    <source>
        <dbReference type="ARBA" id="ARBA00022777"/>
    </source>
</evidence>
<dbReference type="GeneID" id="93338865"/>
<feature type="domain" description="Response regulatory" evidence="13">
    <location>
        <begin position="844"/>
        <end position="965"/>
    </location>
</feature>
<dbReference type="SMART" id="SM00388">
    <property type="entry name" value="HisKA"/>
    <property type="match status" value="1"/>
</dbReference>
<evidence type="ECO:0000256" key="1">
    <source>
        <dbReference type="ARBA" id="ARBA00000085"/>
    </source>
</evidence>
<dbReference type="SUPFAM" id="SSF47384">
    <property type="entry name" value="Homodimeric domain of signal transducing histidine kinase"/>
    <property type="match status" value="1"/>
</dbReference>
<dbReference type="EMBL" id="FUYF01000019">
    <property type="protein sequence ID" value="SKA93740.1"/>
    <property type="molecule type" value="Genomic_DNA"/>
</dbReference>
<gene>
    <name evidence="14" type="ORF">SAMN02745178_02423</name>
</gene>
<feature type="transmembrane region" description="Helical" evidence="11">
    <location>
        <begin position="281"/>
        <end position="297"/>
    </location>
</feature>
<feature type="transmembrane region" description="Helical" evidence="11">
    <location>
        <begin position="12"/>
        <end position="31"/>
    </location>
</feature>
<dbReference type="SUPFAM" id="SSF55874">
    <property type="entry name" value="ATPase domain of HSP90 chaperone/DNA topoisomerase II/histidine kinase"/>
    <property type="match status" value="1"/>
</dbReference>
<feature type="domain" description="Histidine kinase" evidence="12">
    <location>
        <begin position="465"/>
        <end position="689"/>
    </location>
</feature>
<evidence type="ECO:0000313" key="15">
    <source>
        <dbReference type="Proteomes" id="UP000190286"/>
    </source>
</evidence>
<evidence type="ECO:0000256" key="7">
    <source>
        <dbReference type="ARBA" id="ARBA00023012"/>
    </source>
</evidence>